<keyword evidence="4" id="KW-1185">Reference proteome</keyword>
<evidence type="ECO:0000256" key="2">
    <source>
        <dbReference type="SAM" id="Phobius"/>
    </source>
</evidence>
<keyword evidence="2" id="KW-0812">Transmembrane</keyword>
<evidence type="ECO:0000313" key="3">
    <source>
        <dbReference type="EMBL" id="AGX44524.1"/>
    </source>
</evidence>
<dbReference type="HOGENOM" id="CLU_1303141_0_0_9"/>
<reference evidence="3 4" key="1">
    <citation type="journal article" date="2013" name="Genome Announc.">
        <title>Complete Genome Sequence of the Solvent Producer Clostridium saccharobutylicum NCP262 (DSM 13864).</title>
        <authorList>
            <person name="Poehlein A."/>
            <person name="Hartwich K."/>
            <person name="Krabben P."/>
            <person name="Ehrenreich A."/>
            <person name="Liebl W."/>
            <person name="Durre P."/>
            <person name="Gottschalk G."/>
            <person name="Daniel R."/>
        </authorList>
    </citation>
    <scope>NUCLEOTIDE SEQUENCE [LARGE SCALE GENOMIC DNA]</scope>
    <source>
        <strain evidence="3">DSM 13864</strain>
    </source>
</reference>
<gene>
    <name evidence="3" type="ORF">CLSA_c35630</name>
</gene>
<dbReference type="GeneID" id="55476865"/>
<dbReference type="KEGG" id="csb:CLSA_c35630"/>
<keyword evidence="2" id="KW-1133">Transmembrane helix</keyword>
<dbReference type="PATRIC" id="fig|1345695.10.peg.2994"/>
<protein>
    <submittedName>
        <fullName evidence="3">Putative lipoprotein</fullName>
    </submittedName>
</protein>
<sequence length="211" mass="24230">MKENKLLKLKELIQNYKKILTIISRILILAIILSEGLYIKYQHDIILKMSNANKETTSTQSTQNKQKDTESSSNTQNKEIKLGEPVSVNTPNGNYKFTIEKAVKTEEFNKWDKKVDENNQLAIELFLECENIDFHNEKYKGVVMYDGFNVKDNNNYNLEHYSRTLPNYSDGYEEVLPNSKSKICIIYVGNKDSTSITVTFVRGGSVVIPLT</sequence>
<dbReference type="Proteomes" id="UP000017118">
    <property type="component" value="Chromosome"/>
</dbReference>
<evidence type="ECO:0000256" key="1">
    <source>
        <dbReference type="SAM" id="MobiDB-lite"/>
    </source>
</evidence>
<dbReference type="AlphaFoldDB" id="U5MUR9"/>
<feature type="transmembrane region" description="Helical" evidence="2">
    <location>
        <begin position="20"/>
        <end position="39"/>
    </location>
</feature>
<accession>U5MUR9</accession>
<dbReference type="RefSeq" id="WP_022747946.1">
    <property type="nucleotide sequence ID" value="NC_022571.1"/>
</dbReference>
<keyword evidence="3" id="KW-0449">Lipoprotein</keyword>
<dbReference type="EMBL" id="CP006721">
    <property type="protein sequence ID" value="AGX44524.1"/>
    <property type="molecule type" value="Genomic_DNA"/>
</dbReference>
<organism evidence="3 4">
    <name type="scientific">Clostridium saccharobutylicum DSM 13864</name>
    <dbReference type="NCBI Taxonomy" id="1345695"/>
    <lineage>
        <taxon>Bacteria</taxon>
        <taxon>Bacillati</taxon>
        <taxon>Bacillota</taxon>
        <taxon>Clostridia</taxon>
        <taxon>Eubacteriales</taxon>
        <taxon>Clostridiaceae</taxon>
        <taxon>Clostridium</taxon>
    </lineage>
</organism>
<name>U5MUR9_CLOSA</name>
<proteinExistence type="predicted"/>
<evidence type="ECO:0000313" key="4">
    <source>
        <dbReference type="Proteomes" id="UP000017118"/>
    </source>
</evidence>
<dbReference type="eggNOG" id="ENOG50327J1">
    <property type="taxonomic scope" value="Bacteria"/>
</dbReference>
<feature type="region of interest" description="Disordered" evidence="1">
    <location>
        <begin position="55"/>
        <end position="86"/>
    </location>
</feature>
<keyword evidence="2" id="KW-0472">Membrane</keyword>